<dbReference type="PANTHER" id="PTHR23509">
    <property type="entry name" value="PA-PL1 PHOSPHOLIPASE FAMILY"/>
    <property type="match status" value="1"/>
</dbReference>
<dbReference type="GO" id="GO:0005737">
    <property type="term" value="C:cytoplasm"/>
    <property type="evidence" value="ECO:0007669"/>
    <property type="project" value="TreeGrafter"/>
</dbReference>
<dbReference type="GO" id="GO:0004620">
    <property type="term" value="F:phospholipase activity"/>
    <property type="evidence" value="ECO:0007669"/>
    <property type="project" value="TreeGrafter"/>
</dbReference>
<dbReference type="SUPFAM" id="SSF53474">
    <property type="entry name" value="alpha/beta-Hydrolases"/>
    <property type="match status" value="1"/>
</dbReference>
<dbReference type="InterPro" id="IPR058055">
    <property type="entry name" value="PA-PLA1"/>
</dbReference>
<feature type="compositionally biased region" description="Basic and acidic residues" evidence="1">
    <location>
        <begin position="261"/>
        <end position="277"/>
    </location>
</feature>
<dbReference type="SMART" id="SM01127">
    <property type="entry name" value="DDHD"/>
    <property type="match status" value="1"/>
</dbReference>
<dbReference type="OrthoDB" id="69269at2759"/>
<accession>A0A2S7YNM0</accession>
<protein>
    <recommendedName>
        <fullName evidence="2">DDHD domain-containing protein</fullName>
    </recommendedName>
</protein>
<name>A0A2S7YNM0_BEABA</name>
<dbReference type="AlphaFoldDB" id="A0A2S7YNM0"/>
<sequence length="1017" mass="112852">MVLVEHTFDAKCRQTPVNLPDRDGGMPPVKAQFFYSSSVPIDDPLSVSSHTATTDFKKYKELLRPFGRGDNNALETAWVSLSNTESRSRHEALRSGKPKTGSVANKDASSREELVQKAAQKHGKIHLEVKHDQNLTARIAASTNEMRDTQEELCCSELLNEIKEQLKHTTCSLARAVDPLFRPEAIATDVSALIRRRQLQQDSEECPILNSLQSESSNKNSRTIDVGSLSRPSTPKQFFVDDMRSFGKSQSKRSSWTGGETKSRMRADSRLSDHSNRTNEMPRNSATRDGITGNPFARVNGPGAGSDLVTPSISHGQSLSNDSQKLLAQTRPESLSGKHHETKEQHESYYPLATGFKTEELPKAHITVGISRLHLVDLPDLQMKPIYWSPINDVAVVTRATWFYRDTMLPVSTAVANQLEAGYQEMKPWTETWKEELACALEVGAAGEEKVSYQLWPEHNRPLNGINSCDSEPIISSDLFCAARCFRGDAAANGSIYSLNMEKQLPNRPFARYQVIYKDRKTAFLLKPNLAPSSYHGRCPVAKILRGLTVGLPVVRGFDRRSWNRLQGPKKAAVTAEEVPAVNAQEEISSECPACSAEKDRGQITDLVLVAHGIGQKIAERVESYHFTHAINSFRRAVNIELGNPTIQNVLRADQNGFMILPLNWRVGLSFDSDDATPTGTKDTTGSFDLKDIEPSTIPAVRSMISDVMFDIPFYMSHHKIKMITALVREANRVYRLWCRNNPGFSDKGRVHLIAHSLGSVMAVDILSRQPTSVPRLNLCTPIAPDDQHFEFNTTNLFLAGSPAGFFLLLEKGALMPRCGRTKAGADDGDVVAKNVVGEAGTFGCLAVDNVYNVLAKEDPIAYLLTGAIDPSYSSSLKVAYVPSVTPSLISTVRDAIRQVVPGLNPEPDPLAIEPQRPTTARMPSQLELEIHDFTREEIAEKKAYLLNDNGQIDWFLRSSGGPLEIQYLNMLSAHTSYWTNQDFIRMVCLEIGRKPGRSHTFPAMRAVKKTKRDGKK</sequence>
<organism evidence="3 4">
    <name type="scientific">Beauveria bassiana</name>
    <name type="common">White muscardine disease fungus</name>
    <name type="synonym">Tritirachium shiotae</name>
    <dbReference type="NCBI Taxonomy" id="176275"/>
    <lineage>
        <taxon>Eukaryota</taxon>
        <taxon>Fungi</taxon>
        <taxon>Dikarya</taxon>
        <taxon>Ascomycota</taxon>
        <taxon>Pezizomycotina</taxon>
        <taxon>Sordariomycetes</taxon>
        <taxon>Hypocreomycetidae</taxon>
        <taxon>Hypocreales</taxon>
        <taxon>Cordycipitaceae</taxon>
        <taxon>Beauveria</taxon>
    </lineage>
</organism>
<feature type="compositionally biased region" description="Polar residues" evidence="1">
    <location>
        <begin position="247"/>
        <end position="260"/>
    </location>
</feature>
<dbReference type="InterPro" id="IPR029058">
    <property type="entry name" value="AB_hydrolase_fold"/>
</dbReference>
<dbReference type="Proteomes" id="UP000237441">
    <property type="component" value="Unassembled WGS sequence"/>
</dbReference>
<evidence type="ECO:0000313" key="4">
    <source>
        <dbReference type="Proteomes" id="UP000237441"/>
    </source>
</evidence>
<feature type="domain" description="DDHD" evidence="2">
    <location>
        <begin position="790"/>
        <end position="994"/>
    </location>
</feature>
<comment type="caution">
    <text evidence="3">The sequence shown here is derived from an EMBL/GenBank/DDBJ whole genome shotgun (WGS) entry which is preliminary data.</text>
</comment>
<feature type="compositionally biased region" description="Polar residues" evidence="1">
    <location>
        <begin position="278"/>
        <end position="287"/>
    </location>
</feature>
<gene>
    <name evidence="3" type="ORF">BB8028_0008g02450</name>
</gene>
<dbReference type="EMBL" id="JRHA01000008">
    <property type="protein sequence ID" value="PQK17738.1"/>
    <property type="molecule type" value="Genomic_DNA"/>
</dbReference>
<evidence type="ECO:0000259" key="2">
    <source>
        <dbReference type="PROSITE" id="PS51043"/>
    </source>
</evidence>
<dbReference type="InterPro" id="IPR004177">
    <property type="entry name" value="DDHD_dom"/>
</dbReference>
<dbReference type="Gene3D" id="3.40.50.1820">
    <property type="entry name" value="alpha/beta hydrolase"/>
    <property type="match status" value="1"/>
</dbReference>
<dbReference type="Pfam" id="PF02862">
    <property type="entry name" value="DDHD"/>
    <property type="match status" value="2"/>
</dbReference>
<feature type="compositionally biased region" description="Polar residues" evidence="1">
    <location>
        <begin position="210"/>
        <end position="223"/>
    </location>
</feature>
<dbReference type="GO" id="GO:0046872">
    <property type="term" value="F:metal ion binding"/>
    <property type="evidence" value="ECO:0007669"/>
    <property type="project" value="InterPro"/>
</dbReference>
<proteinExistence type="predicted"/>
<evidence type="ECO:0000313" key="3">
    <source>
        <dbReference type="EMBL" id="PQK17738.1"/>
    </source>
</evidence>
<feature type="region of interest" description="Disordered" evidence="1">
    <location>
        <begin position="85"/>
        <end position="112"/>
    </location>
</feature>
<feature type="region of interest" description="Disordered" evidence="1">
    <location>
        <begin position="209"/>
        <end position="323"/>
    </location>
</feature>
<evidence type="ECO:0000256" key="1">
    <source>
        <dbReference type="SAM" id="MobiDB-lite"/>
    </source>
</evidence>
<dbReference type="PROSITE" id="PS51043">
    <property type="entry name" value="DDHD"/>
    <property type="match status" value="1"/>
</dbReference>
<dbReference type="PANTHER" id="PTHR23509:SF6">
    <property type="entry name" value="PHOSPHOLIPASE C1020.13C-RELATED"/>
    <property type="match status" value="1"/>
</dbReference>
<feature type="compositionally biased region" description="Polar residues" evidence="1">
    <location>
        <begin position="309"/>
        <end position="323"/>
    </location>
</feature>
<reference evidence="3 4" key="1">
    <citation type="submission" date="2016-07" db="EMBL/GenBank/DDBJ databases">
        <title>Comparative genomics of the entomopathogenic fungus Beauveria bassiana.</title>
        <authorList>
            <person name="Valero Jimenez C.A."/>
            <person name="Zwaan B.J."/>
            <person name="Van Kan J.A."/>
            <person name="Takken W."/>
            <person name="Debets A.J."/>
            <person name="Schoustra S.E."/>
            <person name="Koenraadt C.J."/>
        </authorList>
    </citation>
    <scope>NUCLEOTIDE SEQUENCE [LARGE SCALE GENOMIC DNA]</scope>
    <source>
        <strain evidence="3 4">ARSEF 8028</strain>
    </source>
</reference>